<dbReference type="InterPro" id="IPR009100">
    <property type="entry name" value="AcylCoA_DH/oxidase_NM_dom_sf"/>
</dbReference>
<dbReference type="InterPro" id="IPR006091">
    <property type="entry name" value="Acyl-CoA_Oxase/DH_mid-dom"/>
</dbReference>
<reference evidence="9 10" key="1">
    <citation type="submission" date="2021-03" db="EMBL/GenBank/DDBJ databases">
        <authorList>
            <person name="Peeters C."/>
        </authorList>
    </citation>
    <scope>NUCLEOTIDE SEQUENCE [LARGE SCALE GENOMIC DNA]</scope>
    <source>
        <strain evidence="9 10">LMG 26411</strain>
    </source>
</reference>
<sequence>MGLDTEYTETQRAIARFVESLASRYGRKYIRDLVSSGATFPHAMWNDIAQAGYLGMAIPEEFGGTAMSYDDVRVFFTEMGRHGLITLHFVSYFMDCLLVGAGNQAMKERYLPKLAAGEYWSFAITEPSAGTNSFRISTSAVREGSNYRINGQKVFITGFAESQKLVLVTKTDVKGTGPRKEAFTLFVIDRNAPGITCTPMNMGTHSPESQYIVFFEDVVVPEENRIGAEGAGLEILFNALNLERIVIAALALGLGEHVFAKGVAYAKDRVVFGEAIGSHQAVQHMLARAFVKLRLANLANREAAIAFDRGNDSRTVGMYANMAKLACTEAAFEAGDAAFQVHGGAGITDECDVAAILPMIRTLRVAPINNEMTLNYLGEKCLGLPKSY</sequence>
<dbReference type="EC" id="1.3.99.-" evidence="9"/>
<keyword evidence="4" id="KW-0274">FAD</keyword>
<evidence type="ECO:0000256" key="1">
    <source>
        <dbReference type="ARBA" id="ARBA00001974"/>
    </source>
</evidence>
<dbReference type="Pfam" id="PF02770">
    <property type="entry name" value="Acyl-CoA_dh_M"/>
    <property type="match status" value="1"/>
</dbReference>
<dbReference type="GO" id="GO:0016491">
    <property type="term" value="F:oxidoreductase activity"/>
    <property type="evidence" value="ECO:0007669"/>
    <property type="project" value="UniProtKB-KW"/>
</dbReference>
<feature type="domain" description="Acyl-CoA oxidase/dehydrogenase middle" evidence="7">
    <location>
        <begin position="121"/>
        <end position="214"/>
    </location>
</feature>
<keyword evidence="10" id="KW-1185">Reference proteome</keyword>
<evidence type="ECO:0000256" key="5">
    <source>
        <dbReference type="ARBA" id="ARBA00023002"/>
    </source>
</evidence>
<dbReference type="Gene3D" id="1.10.540.10">
    <property type="entry name" value="Acyl-CoA dehydrogenase/oxidase, N-terminal domain"/>
    <property type="match status" value="1"/>
</dbReference>
<keyword evidence="5 9" id="KW-0560">Oxidoreductase</keyword>
<protein>
    <submittedName>
        <fullName evidence="9">Acyl-CoA dehydrogenase fadE12</fullName>
        <ecNumber evidence="9">1.3.99.-</ecNumber>
    </submittedName>
</protein>
<accession>A0ABM8TVA7</accession>
<feature type="domain" description="Acyl-CoA dehydrogenase/oxidase N-terminal" evidence="8">
    <location>
        <begin position="8"/>
        <end position="118"/>
    </location>
</feature>
<comment type="cofactor">
    <cofactor evidence="1">
        <name>FAD</name>
        <dbReference type="ChEBI" id="CHEBI:57692"/>
    </cofactor>
</comment>
<dbReference type="Proteomes" id="UP000672657">
    <property type="component" value="Unassembled WGS sequence"/>
</dbReference>
<comment type="similarity">
    <text evidence="2">Belongs to the acyl-CoA dehydrogenase family.</text>
</comment>
<evidence type="ECO:0000259" key="7">
    <source>
        <dbReference type="Pfam" id="PF02770"/>
    </source>
</evidence>
<dbReference type="InterPro" id="IPR013786">
    <property type="entry name" value="AcylCoA_DH/ox_N"/>
</dbReference>
<dbReference type="InterPro" id="IPR037069">
    <property type="entry name" value="AcylCoA_DH/ox_N_sf"/>
</dbReference>
<dbReference type="EMBL" id="CAJPVI010000086">
    <property type="protein sequence ID" value="CAG2160612.1"/>
    <property type="molecule type" value="Genomic_DNA"/>
</dbReference>
<evidence type="ECO:0000259" key="6">
    <source>
        <dbReference type="Pfam" id="PF00441"/>
    </source>
</evidence>
<feature type="domain" description="Acyl-CoA dehydrogenase/oxidase C-terminal" evidence="6">
    <location>
        <begin position="230"/>
        <end position="378"/>
    </location>
</feature>
<dbReference type="Gene3D" id="2.40.110.10">
    <property type="entry name" value="Butyryl-CoA Dehydrogenase, subunit A, domain 2"/>
    <property type="match status" value="1"/>
</dbReference>
<organism evidence="9 10">
    <name type="scientific">Cupriavidus numazuensis</name>
    <dbReference type="NCBI Taxonomy" id="221992"/>
    <lineage>
        <taxon>Bacteria</taxon>
        <taxon>Pseudomonadati</taxon>
        <taxon>Pseudomonadota</taxon>
        <taxon>Betaproteobacteria</taxon>
        <taxon>Burkholderiales</taxon>
        <taxon>Burkholderiaceae</taxon>
        <taxon>Cupriavidus</taxon>
    </lineage>
</organism>
<dbReference type="Pfam" id="PF02771">
    <property type="entry name" value="Acyl-CoA_dh_N"/>
    <property type="match status" value="1"/>
</dbReference>
<dbReference type="InterPro" id="IPR036250">
    <property type="entry name" value="AcylCo_DH-like_C"/>
</dbReference>
<evidence type="ECO:0000256" key="4">
    <source>
        <dbReference type="ARBA" id="ARBA00022827"/>
    </source>
</evidence>
<evidence type="ECO:0000256" key="2">
    <source>
        <dbReference type="ARBA" id="ARBA00009347"/>
    </source>
</evidence>
<evidence type="ECO:0000259" key="8">
    <source>
        <dbReference type="Pfam" id="PF02771"/>
    </source>
</evidence>
<evidence type="ECO:0000313" key="10">
    <source>
        <dbReference type="Proteomes" id="UP000672657"/>
    </source>
</evidence>
<comment type="caution">
    <text evidence="9">The sequence shown here is derived from an EMBL/GenBank/DDBJ whole genome shotgun (WGS) entry which is preliminary data.</text>
</comment>
<gene>
    <name evidence="9" type="ORF">LMG26411_07618</name>
</gene>
<dbReference type="SUPFAM" id="SSF56645">
    <property type="entry name" value="Acyl-CoA dehydrogenase NM domain-like"/>
    <property type="match status" value="1"/>
</dbReference>
<proteinExistence type="inferred from homology"/>
<keyword evidence="3" id="KW-0285">Flavoprotein</keyword>
<dbReference type="PANTHER" id="PTHR43884:SF20">
    <property type="entry name" value="ACYL-COA DEHYDROGENASE FADE28"/>
    <property type="match status" value="1"/>
</dbReference>
<dbReference type="RefSeq" id="WP_211958362.1">
    <property type="nucleotide sequence ID" value="NZ_CAJPVI010000086.1"/>
</dbReference>
<dbReference type="SUPFAM" id="SSF47203">
    <property type="entry name" value="Acyl-CoA dehydrogenase C-terminal domain-like"/>
    <property type="match status" value="1"/>
</dbReference>
<dbReference type="InterPro" id="IPR009075">
    <property type="entry name" value="AcylCo_DH/oxidase_C"/>
</dbReference>
<dbReference type="Pfam" id="PF00441">
    <property type="entry name" value="Acyl-CoA_dh_1"/>
    <property type="match status" value="1"/>
</dbReference>
<dbReference type="InterPro" id="IPR046373">
    <property type="entry name" value="Acyl-CoA_Oxase/DH_mid-dom_sf"/>
</dbReference>
<evidence type="ECO:0000256" key="3">
    <source>
        <dbReference type="ARBA" id="ARBA00022630"/>
    </source>
</evidence>
<dbReference type="CDD" id="cd00567">
    <property type="entry name" value="ACAD"/>
    <property type="match status" value="1"/>
</dbReference>
<name>A0ABM8TVA7_9BURK</name>
<dbReference type="Gene3D" id="1.20.140.10">
    <property type="entry name" value="Butyryl-CoA Dehydrogenase, subunit A, domain 3"/>
    <property type="match status" value="1"/>
</dbReference>
<evidence type="ECO:0000313" key="9">
    <source>
        <dbReference type="EMBL" id="CAG2160612.1"/>
    </source>
</evidence>
<dbReference type="PANTHER" id="PTHR43884">
    <property type="entry name" value="ACYL-COA DEHYDROGENASE"/>
    <property type="match status" value="1"/>
</dbReference>